<dbReference type="InterPro" id="IPR046947">
    <property type="entry name" value="LytR-like"/>
</dbReference>
<name>A0A432M843_9GAMM</name>
<comment type="caution">
    <text evidence="4">The sequence shown here is derived from an EMBL/GenBank/DDBJ whole genome shotgun (WGS) entry which is preliminary data.</text>
</comment>
<dbReference type="Proteomes" id="UP000274358">
    <property type="component" value="Unassembled WGS sequence"/>
</dbReference>
<dbReference type="SMART" id="SM00850">
    <property type="entry name" value="LytTR"/>
    <property type="match status" value="1"/>
</dbReference>
<sequence>MSAAAWQTLENVTTYALISAMSYLQAQYHLSSTAAPAPVPIGPVIQAHRSLPSAGHRQEPGRAALLSQRSQEEPAKEPEAARGDSERSRYFVRIGDELRPIDMDTVVSIGGADDYAEVWTLSGKHLVRMTLTDFTKSLDPARYARVHRSWIVNIHRIARAEPAGGGRLLLHMETGQTISTSRAGARLLRDRVI</sequence>
<dbReference type="EMBL" id="RYYV01000006">
    <property type="protein sequence ID" value="RUL76194.1"/>
    <property type="molecule type" value="Genomic_DNA"/>
</dbReference>
<protein>
    <submittedName>
        <fullName evidence="4">LytTR family transcriptional regulator</fullName>
    </submittedName>
</protein>
<dbReference type="PANTHER" id="PTHR37299:SF1">
    <property type="entry name" value="STAGE 0 SPORULATION PROTEIN A HOMOLOG"/>
    <property type="match status" value="1"/>
</dbReference>
<dbReference type="Gene3D" id="2.40.50.1020">
    <property type="entry name" value="LytTr DNA-binding domain"/>
    <property type="match status" value="1"/>
</dbReference>
<keyword evidence="5" id="KW-1185">Reference proteome</keyword>
<dbReference type="AlphaFoldDB" id="A0A432M843"/>
<dbReference type="Pfam" id="PF04397">
    <property type="entry name" value="LytTR"/>
    <property type="match status" value="1"/>
</dbReference>
<feature type="region of interest" description="Disordered" evidence="2">
    <location>
        <begin position="50"/>
        <end position="86"/>
    </location>
</feature>
<accession>A0A432M843</accession>
<gene>
    <name evidence="4" type="ORF">EKH80_10080</name>
</gene>
<keyword evidence="1" id="KW-0902">Two-component regulatory system</keyword>
<feature type="domain" description="HTH LytTR-type" evidence="3">
    <location>
        <begin position="92"/>
        <end position="193"/>
    </location>
</feature>
<dbReference type="PROSITE" id="PS50930">
    <property type="entry name" value="HTH_LYTTR"/>
    <property type="match status" value="1"/>
</dbReference>
<dbReference type="PANTHER" id="PTHR37299">
    <property type="entry name" value="TRANSCRIPTIONAL REGULATOR-RELATED"/>
    <property type="match status" value="1"/>
</dbReference>
<feature type="compositionally biased region" description="Basic and acidic residues" evidence="2">
    <location>
        <begin position="70"/>
        <end position="86"/>
    </location>
</feature>
<evidence type="ECO:0000259" key="3">
    <source>
        <dbReference type="PROSITE" id="PS50930"/>
    </source>
</evidence>
<evidence type="ECO:0000313" key="5">
    <source>
        <dbReference type="Proteomes" id="UP000274358"/>
    </source>
</evidence>
<evidence type="ECO:0000256" key="1">
    <source>
        <dbReference type="ARBA" id="ARBA00023012"/>
    </source>
</evidence>
<evidence type="ECO:0000256" key="2">
    <source>
        <dbReference type="SAM" id="MobiDB-lite"/>
    </source>
</evidence>
<proteinExistence type="predicted"/>
<dbReference type="GO" id="GO:0003677">
    <property type="term" value="F:DNA binding"/>
    <property type="evidence" value="ECO:0007669"/>
    <property type="project" value="InterPro"/>
</dbReference>
<dbReference type="InterPro" id="IPR007492">
    <property type="entry name" value="LytTR_DNA-bd_dom"/>
</dbReference>
<dbReference type="GO" id="GO:0000156">
    <property type="term" value="F:phosphorelay response regulator activity"/>
    <property type="evidence" value="ECO:0007669"/>
    <property type="project" value="InterPro"/>
</dbReference>
<reference evidence="4 5" key="1">
    <citation type="submission" date="2018-12" db="EMBL/GenBank/DDBJ databases">
        <title>Dyella dinghuensis sp. nov. DHOA06 and Dyella choica sp. nov. 4M-K27, isolated from forest soil.</title>
        <authorList>
            <person name="Qiu L.-H."/>
            <person name="Gao Z.-H."/>
        </authorList>
    </citation>
    <scope>NUCLEOTIDE SEQUENCE [LARGE SCALE GENOMIC DNA]</scope>
    <source>
        <strain evidence="4 5">4M-K27</strain>
    </source>
</reference>
<evidence type="ECO:0000313" key="4">
    <source>
        <dbReference type="EMBL" id="RUL76194.1"/>
    </source>
</evidence>
<dbReference type="OrthoDB" id="5942029at2"/>
<organism evidence="4 5">
    <name type="scientific">Dyella choica</name>
    <dbReference type="NCBI Taxonomy" id="1927959"/>
    <lineage>
        <taxon>Bacteria</taxon>
        <taxon>Pseudomonadati</taxon>
        <taxon>Pseudomonadota</taxon>
        <taxon>Gammaproteobacteria</taxon>
        <taxon>Lysobacterales</taxon>
        <taxon>Rhodanobacteraceae</taxon>
        <taxon>Dyella</taxon>
    </lineage>
</organism>